<dbReference type="SUPFAM" id="SSF51430">
    <property type="entry name" value="NAD(P)-linked oxidoreductase"/>
    <property type="match status" value="1"/>
</dbReference>
<gene>
    <name evidence="2" type="ORF">G7Y89_g6123</name>
</gene>
<sequence>MSTDSVPKMEYTRLGNSGLKISKVIFGAMSIGSPDWQEWILDEEAALPLLKHAIVVSIHSPARDNSISQTSTHFTETHTTRDSAMKNESSNIYKPLDSNKNEIRILRLKPRQYSRDNKQDEQRIICFLEHMILEDAVEYMALSYVWENGFNYQEIFLSGNERSVSANLVDALRQLRNDFDDIVLRVIAWLGVPANDSDLVFTTLCQIDKHHTLSLKTGILSDIARELEQTTSNSHDRIWDATEVLDTLRTALPAFAARRYWTRLWVLQEFVLATNVFIMCGSKTITDISLGNAWEILGNTANNPDGIARRKSSTTSDIIAIAKTWRCDSLWWDAWLGIRRFISQRNDYHSRHSRHPHQNLHYMIDHEMFIIMYKTLTTFSGQIRLSCSDPRDRAFSLLGLATDFHKFGHFPDYTRSTESTYEELARNFIQQGHVDTFSFCQENPTCRARNMASWAADWSLKIRIPLWGKLSVNASQDWSVDLATSVLDGKTIMVSGTCVGTIQSHGSYWPQDRPITPHQMQIFLHQLRAFCDRSNLIRADEKEFVCAQVAAPAALASLKDKELMLMHYRAVFKQLGEFTDLPDEFEPELDVQYLSTYEKELRLQFFRCPFITVNGYIGIAPPYIQEGDCICIFPGGRAPYILRQQLESNKFRIVGAAYVHGIMNGEYFKTKREVRPFALV</sequence>
<comment type="caution">
    <text evidence="2">The sequence shown here is derived from an EMBL/GenBank/DDBJ whole genome shotgun (WGS) entry which is preliminary data.</text>
</comment>
<accession>A0A8H4RLX8</accession>
<feature type="region of interest" description="Disordered" evidence="1">
    <location>
        <begin position="66"/>
        <end position="91"/>
    </location>
</feature>
<dbReference type="InterPro" id="IPR052895">
    <property type="entry name" value="HetReg/Transcr_Mod"/>
</dbReference>
<evidence type="ECO:0000313" key="2">
    <source>
        <dbReference type="EMBL" id="KAF4632003.1"/>
    </source>
</evidence>
<feature type="compositionally biased region" description="Basic and acidic residues" evidence="1">
    <location>
        <begin position="75"/>
        <end position="85"/>
    </location>
</feature>
<dbReference type="Proteomes" id="UP000566819">
    <property type="component" value="Unassembled WGS sequence"/>
</dbReference>
<dbReference type="Gene3D" id="3.20.20.100">
    <property type="entry name" value="NADP-dependent oxidoreductase domain"/>
    <property type="match status" value="1"/>
</dbReference>
<protein>
    <recommendedName>
        <fullName evidence="4">Heterokaryon incompatibility domain-containing protein</fullName>
    </recommendedName>
</protein>
<reference evidence="2 3" key="1">
    <citation type="submission" date="2020-03" db="EMBL/GenBank/DDBJ databases">
        <title>Draft Genome Sequence of Cudoniella acicularis.</title>
        <authorList>
            <person name="Buettner E."/>
            <person name="Kellner H."/>
        </authorList>
    </citation>
    <scope>NUCLEOTIDE SEQUENCE [LARGE SCALE GENOMIC DNA]</scope>
    <source>
        <strain evidence="2 3">DSM 108380</strain>
    </source>
</reference>
<dbReference type="OrthoDB" id="2157530at2759"/>
<keyword evidence="3" id="KW-1185">Reference proteome</keyword>
<proteinExistence type="predicted"/>
<dbReference type="EMBL" id="JAAMPI010000389">
    <property type="protein sequence ID" value="KAF4632003.1"/>
    <property type="molecule type" value="Genomic_DNA"/>
</dbReference>
<dbReference type="PANTHER" id="PTHR24148">
    <property type="entry name" value="ANKYRIN REPEAT DOMAIN-CONTAINING PROTEIN 39 HOMOLOG-RELATED"/>
    <property type="match status" value="1"/>
</dbReference>
<dbReference type="InterPro" id="IPR036812">
    <property type="entry name" value="NAD(P)_OxRdtase_dom_sf"/>
</dbReference>
<organism evidence="2 3">
    <name type="scientific">Cudoniella acicularis</name>
    <dbReference type="NCBI Taxonomy" id="354080"/>
    <lineage>
        <taxon>Eukaryota</taxon>
        <taxon>Fungi</taxon>
        <taxon>Dikarya</taxon>
        <taxon>Ascomycota</taxon>
        <taxon>Pezizomycotina</taxon>
        <taxon>Leotiomycetes</taxon>
        <taxon>Helotiales</taxon>
        <taxon>Tricladiaceae</taxon>
        <taxon>Cudoniella</taxon>
    </lineage>
</organism>
<evidence type="ECO:0000313" key="3">
    <source>
        <dbReference type="Proteomes" id="UP000566819"/>
    </source>
</evidence>
<evidence type="ECO:0008006" key="4">
    <source>
        <dbReference type="Google" id="ProtNLM"/>
    </source>
</evidence>
<dbReference type="Pfam" id="PF26639">
    <property type="entry name" value="Het-6_barrel"/>
    <property type="match status" value="1"/>
</dbReference>
<dbReference type="PANTHER" id="PTHR24148:SF73">
    <property type="entry name" value="HET DOMAIN PROTEIN (AFU_ORTHOLOGUE AFUA_8G01020)"/>
    <property type="match status" value="1"/>
</dbReference>
<dbReference type="AlphaFoldDB" id="A0A8H4RLX8"/>
<evidence type="ECO:0000256" key="1">
    <source>
        <dbReference type="SAM" id="MobiDB-lite"/>
    </source>
</evidence>
<name>A0A8H4RLX8_9HELO</name>